<comment type="caution">
    <text evidence="2">The sequence shown here is derived from an EMBL/GenBank/DDBJ whole genome shotgun (WGS) entry which is preliminary data.</text>
</comment>
<name>A0ABR0MCH3_GOSAR</name>
<reference evidence="2 3" key="1">
    <citation type="submission" date="2023-03" db="EMBL/GenBank/DDBJ databases">
        <title>WGS of Gossypium arboreum.</title>
        <authorList>
            <person name="Yu D."/>
        </authorList>
    </citation>
    <scope>NUCLEOTIDE SEQUENCE [LARGE SCALE GENOMIC DNA]</scope>
    <source>
        <tissue evidence="2">Leaf</tissue>
    </source>
</reference>
<sequence length="205" mass="23162">MVERKIDILIEAIISQGDANLILDETLVNKTLNFDANISVSPENNPEFVINIVEPKAHDNKNNKKEKGKAHVSLKPSQKRKKGEKSSSEENYDLFDELYNSSDSSSSLDESFKENVPLKEIVSTTTKSNKLVITKLSIRRSKKPRKGGVLAMFADTVAKEKVEEEVFLPKRDLVFLAQNCLNRYMTLRTKGFIEVLNIEGISFVE</sequence>
<evidence type="ECO:0000313" key="2">
    <source>
        <dbReference type="EMBL" id="KAK5770967.1"/>
    </source>
</evidence>
<accession>A0ABR0MCH3</accession>
<feature type="region of interest" description="Disordered" evidence="1">
    <location>
        <begin position="56"/>
        <end position="89"/>
    </location>
</feature>
<gene>
    <name evidence="2" type="ORF">PVK06_047132</name>
</gene>
<feature type="compositionally biased region" description="Basic residues" evidence="1">
    <location>
        <begin position="66"/>
        <end position="83"/>
    </location>
</feature>
<evidence type="ECO:0000313" key="3">
    <source>
        <dbReference type="Proteomes" id="UP001358586"/>
    </source>
</evidence>
<evidence type="ECO:0000256" key="1">
    <source>
        <dbReference type="SAM" id="MobiDB-lite"/>
    </source>
</evidence>
<organism evidence="2 3">
    <name type="scientific">Gossypium arboreum</name>
    <name type="common">Tree cotton</name>
    <name type="synonym">Gossypium nanking</name>
    <dbReference type="NCBI Taxonomy" id="29729"/>
    <lineage>
        <taxon>Eukaryota</taxon>
        <taxon>Viridiplantae</taxon>
        <taxon>Streptophyta</taxon>
        <taxon>Embryophyta</taxon>
        <taxon>Tracheophyta</taxon>
        <taxon>Spermatophyta</taxon>
        <taxon>Magnoliopsida</taxon>
        <taxon>eudicotyledons</taxon>
        <taxon>Gunneridae</taxon>
        <taxon>Pentapetalae</taxon>
        <taxon>rosids</taxon>
        <taxon>malvids</taxon>
        <taxon>Malvales</taxon>
        <taxon>Malvaceae</taxon>
        <taxon>Malvoideae</taxon>
        <taxon>Gossypium</taxon>
    </lineage>
</organism>
<proteinExistence type="predicted"/>
<keyword evidence="3" id="KW-1185">Reference proteome</keyword>
<protein>
    <submittedName>
        <fullName evidence="2">Uncharacterized protein</fullName>
    </submittedName>
</protein>
<dbReference type="Proteomes" id="UP001358586">
    <property type="component" value="Chromosome 13"/>
</dbReference>
<feature type="compositionally biased region" description="Basic and acidic residues" evidence="1">
    <location>
        <begin position="56"/>
        <end position="65"/>
    </location>
</feature>
<dbReference type="EMBL" id="JARKNE010000013">
    <property type="protein sequence ID" value="KAK5770967.1"/>
    <property type="molecule type" value="Genomic_DNA"/>
</dbReference>